<organism evidence="1 2">
    <name type="scientific">Streptomyces roseochromogenus subsp. oscitans DS 12.976</name>
    <dbReference type="NCBI Taxonomy" id="1352936"/>
    <lineage>
        <taxon>Bacteria</taxon>
        <taxon>Bacillati</taxon>
        <taxon>Actinomycetota</taxon>
        <taxon>Actinomycetes</taxon>
        <taxon>Kitasatosporales</taxon>
        <taxon>Streptomycetaceae</taxon>
        <taxon>Streptomyces</taxon>
    </lineage>
</organism>
<dbReference type="InterPro" id="IPR040442">
    <property type="entry name" value="Pyrv_kinase-like_dom_sf"/>
</dbReference>
<evidence type="ECO:0000313" key="2">
    <source>
        <dbReference type="Proteomes" id="UP000017984"/>
    </source>
</evidence>
<dbReference type="Gene3D" id="3.20.20.60">
    <property type="entry name" value="Phosphoenolpyruvate-binding domains"/>
    <property type="match status" value="1"/>
</dbReference>
<dbReference type="Proteomes" id="UP000017984">
    <property type="component" value="Chromosome"/>
</dbReference>
<gene>
    <name evidence="1" type="ORF">M878_33970</name>
</gene>
<dbReference type="AlphaFoldDB" id="V6JVB2"/>
<keyword evidence="2" id="KW-1185">Reference proteome</keyword>
<protein>
    <submittedName>
        <fullName evidence="1">Uncharacterized protein</fullName>
    </submittedName>
</protein>
<name>V6JVB2_STRRC</name>
<dbReference type="PATRIC" id="fig|1352936.5.peg.7075"/>
<accession>V6JVB2</accession>
<dbReference type="HOGENOM" id="CLU_3189717_0_0_11"/>
<evidence type="ECO:0000313" key="1">
    <source>
        <dbReference type="EMBL" id="EST23071.1"/>
    </source>
</evidence>
<proteinExistence type="predicted"/>
<dbReference type="EMBL" id="AWQX01000291">
    <property type="protein sequence ID" value="EST23071.1"/>
    <property type="molecule type" value="Genomic_DNA"/>
</dbReference>
<comment type="caution">
    <text evidence="1">The sequence shown here is derived from an EMBL/GenBank/DDBJ whole genome shotgun (WGS) entry which is preliminary data.</text>
</comment>
<sequence length="46" mass="5024">MRRGSPHRPQSVHPGIRDLAGLTAPCTHGRTFGFLGRTAIHPGSYR</sequence>
<reference evidence="1 2" key="1">
    <citation type="journal article" date="2014" name="Genome Announc.">
        <title>Draft Genome Sequence of Streptomyces roseochromogenes subsp. oscitans DS 12.976, Producer of the Aminocoumarin Antibiotic Clorobiocin.</title>
        <authorList>
            <person name="Ruckert C."/>
            <person name="Kalinowski J."/>
            <person name="Heide L."/>
            <person name="Apel A.K."/>
        </authorList>
    </citation>
    <scope>NUCLEOTIDE SEQUENCE [LARGE SCALE GENOMIC DNA]</scope>
    <source>
        <strain evidence="1 2">DS 12.976</strain>
    </source>
</reference>